<accession>A0A4P9Y336</accession>
<evidence type="ECO:0000313" key="9">
    <source>
        <dbReference type="Proteomes" id="UP000267251"/>
    </source>
</evidence>
<evidence type="ECO:0000256" key="6">
    <source>
        <dbReference type="ARBA" id="ARBA00023180"/>
    </source>
</evidence>
<dbReference type="PROSITE" id="PS00131">
    <property type="entry name" value="CARBOXYPEPT_SER_SER"/>
    <property type="match status" value="1"/>
</dbReference>
<dbReference type="GO" id="GO:0004185">
    <property type="term" value="F:serine-type carboxypeptidase activity"/>
    <property type="evidence" value="ECO:0007669"/>
    <property type="project" value="UniProtKB-UniRule"/>
</dbReference>
<evidence type="ECO:0000256" key="4">
    <source>
        <dbReference type="ARBA" id="ARBA00022729"/>
    </source>
</evidence>
<dbReference type="Gene3D" id="3.40.50.1820">
    <property type="entry name" value="alpha/beta hydrolase"/>
    <property type="match status" value="1"/>
</dbReference>
<dbReference type="InterPro" id="IPR001563">
    <property type="entry name" value="Peptidase_S10"/>
</dbReference>
<proteinExistence type="inferred from homology"/>
<dbReference type="OrthoDB" id="443318at2759"/>
<dbReference type="AlphaFoldDB" id="A0A4P9Y336"/>
<dbReference type="SUPFAM" id="SSF53474">
    <property type="entry name" value="alpha/beta-Hydrolases"/>
    <property type="match status" value="1"/>
</dbReference>
<sequence>FYWYFEAEHPSSQEPPLLIWLQGGPGATSMIGLFQELGPFKITQRGLERRKYSWTDTYDVVFIDSPVGTGLHESSYTQPPSLHARDVMCKDQDCVSRDLMAFLGQFYSLYPHLRKRDLYIAGESYGGKYVPSFATAILDENDQREKDQQSLIPLKGIAIGNGLTDPITQVLTHPAQALALGLVDEKQAKVLEGYAIRSAELAQQEKWLTSLEARLTMFDLFANFTGKVNFYDVRKANQPNDWRPMRAWLSRRDVQRALNIPGFGSFLKTPLVALVLLGDIMKPTSFLFPRLLSRMHVLLYQGNYDFRDGVMGNSPWISSLSWPGRQGFANSPRQVWKIGKRVAGYVREYGHLRRVIVLGAGHLVPMDQGEAAQVMITSWMDRVQGKRGRTLS</sequence>
<comment type="similarity">
    <text evidence="1 7">Belongs to the peptidase S10 family.</text>
</comment>
<gene>
    <name evidence="8" type="ORF">BJ684DRAFT_11373</name>
</gene>
<protein>
    <recommendedName>
        <fullName evidence="7">Carboxypeptidase</fullName>
        <ecNumber evidence="7">3.4.16.-</ecNumber>
    </recommendedName>
</protein>
<dbReference type="Proteomes" id="UP000267251">
    <property type="component" value="Unassembled WGS sequence"/>
</dbReference>
<dbReference type="PANTHER" id="PTHR11802">
    <property type="entry name" value="SERINE PROTEASE FAMILY S10 SERINE CARBOXYPEPTIDASE"/>
    <property type="match status" value="1"/>
</dbReference>
<evidence type="ECO:0000256" key="3">
    <source>
        <dbReference type="ARBA" id="ARBA00022670"/>
    </source>
</evidence>
<dbReference type="EC" id="3.4.16.-" evidence="7"/>
<evidence type="ECO:0000313" key="8">
    <source>
        <dbReference type="EMBL" id="RKP12511.1"/>
    </source>
</evidence>
<keyword evidence="2 7" id="KW-0121">Carboxypeptidase</keyword>
<evidence type="ECO:0000256" key="5">
    <source>
        <dbReference type="ARBA" id="ARBA00022801"/>
    </source>
</evidence>
<evidence type="ECO:0000256" key="7">
    <source>
        <dbReference type="RuleBase" id="RU361156"/>
    </source>
</evidence>
<dbReference type="EMBL" id="KZ988305">
    <property type="protein sequence ID" value="RKP12511.1"/>
    <property type="molecule type" value="Genomic_DNA"/>
</dbReference>
<organism evidence="8 9">
    <name type="scientific">Piptocephalis cylindrospora</name>
    <dbReference type="NCBI Taxonomy" id="1907219"/>
    <lineage>
        <taxon>Eukaryota</taxon>
        <taxon>Fungi</taxon>
        <taxon>Fungi incertae sedis</taxon>
        <taxon>Zoopagomycota</taxon>
        <taxon>Zoopagomycotina</taxon>
        <taxon>Zoopagomycetes</taxon>
        <taxon>Zoopagales</taxon>
        <taxon>Piptocephalidaceae</taxon>
        <taxon>Piptocephalis</taxon>
    </lineage>
</organism>
<keyword evidence="6" id="KW-0325">Glycoprotein</keyword>
<evidence type="ECO:0000256" key="1">
    <source>
        <dbReference type="ARBA" id="ARBA00009431"/>
    </source>
</evidence>
<dbReference type="GO" id="GO:0006508">
    <property type="term" value="P:proteolysis"/>
    <property type="evidence" value="ECO:0007669"/>
    <property type="project" value="UniProtKB-KW"/>
</dbReference>
<reference evidence="9" key="1">
    <citation type="journal article" date="2018" name="Nat. Microbiol.">
        <title>Leveraging single-cell genomics to expand the fungal tree of life.</title>
        <authorList>
            <person name="Ahrendt S.R."/>
            <person name="Quandt C.A."/>
            <person name="Ciobanu D."/>
            <person name="Clum A."/>
            <person name="Salamov A."/>
            <person name="Andreopoulos B."/>
            <person name="Cheng J.F."/>
            <person name="Woyke T."/>
            <person name="Pelin A."/>
            <person name="Henrissat B."/>
            <person name="Reynolds N.K."/>
            <person name="Benny G.L."/>
            <person name="Smith M.E."/>
            <person name="James T.Y."/>
            <person name="Grigoriev I.V."/>
        </authorList>
    </citation>
    <scope>NUCLEOTIDE SEQUENCE [LARGE SCALE GENOMIC DNA]</scope>
</reference>
<name>A0A4P9Y336_9FUNG</name>
<keyword evidence="5 7" id="KW-0378">Hydrolase</keyword>
<keyword evidence="9" id="KW-1185">Reference proteome</keyword>
<feature type="non-terminal residue" evidence="8">
    <location>
        <position position="1"/>
    </location>
</feature>
<keyword evidence="3 7" id="KW-0645">Protease</keyword>
<keyword evidence="4" id="KW-0732">Signal</keyword>
<dbReference type="InterPro" id="IPR029058">
    <property type="entry name" value="AB_hydrolase_fold"/>
</dbReference>
<evidence type="ECO:0000256" key="2">
    <source>
        <dbReference type="ARBA" id="ARBA00022645"/>
    </source>
</evidence>
<dbReference type="PANTHER" id="PTHR11802:SF472">
    <property type="entry name" value="SERINE CARBOXYPEPTIDASE CPVL-RELATED"/>
    <property type="match status" value="1"/>
</dbReference>
<dbReference type="InterPro" id="IPR018202">
    <property type="entry name" value="Ser_caboxypep_ser_AS"/>
</dbReference>
<dbReference type="Pfam" id="PF00450">
    <property type="entry name" value="Peptidase_S10"/>
    <property type="match status" value="1"/>
</dbReference>
<dbReference type="PRINTS" id="PR00724">
    <property type="entry name" value="CRBOXYPTASEC"/>
</dbReference>